<evidence type="ECO:0000313" key="2">
    <source>
        <dbReference type="EMBL" id="CAH9120037.1"/>
    </source>
</evidence>
<evidence type="ECO:0000313" key="3">
    <source>
        <dbReference type="Proteomes" id="UP001152484"/>
    </source>
</evidence>
<dbReference type="AlphaFoldDB" id="A0A9P1A0Q6"/>
<evidence type="ECO:0000256" key="1">
    <source>
        <dbReference type="SAM" id="MobiDB-lite"/>
    </source>
</evidence>
<name>A0A9P1A0Q6_CUSEU</name>
<accession>A0A9P1A0Q6</accession>
<comment type="caution">
    <text evidence="2">The sequence shown here is derived from an EMBL/GenBank/DDBJ whole genome shotgun (WGS) entry which is preliminary data.</text>
</comment>
<sequence>MDFEAAAAADVYPLETAAAFTDLEVTAIDNFLGVATADKEAAGNISQAQIEIEVREVGMEAAAPEVAIIARETAAGMEDALEPAAASNQNGNKNNKKGRSKRIKGESDEKYKRRLERLIGMKVK</sequence>
<feature type="region of interest" description="Disordered" evidence="1">
    <location>
        <begin position="83"/>
        <end position="111"/>
    </location>
</feature>
<organism evidence="2 3">
    <name type="scientific">Cuscuta europaea</name>
    <name type="common">European dodder</name>
    <dbReference type="NCBI Taxonomy" id="41803"/>
    <lineage>
        <taxon>Eukaryota</taxon>
        <taxon>Viridiplantae</taxon>
        <taxon>Streptophyta</taxon>
        <taxon>Embryophyta</taxon>
        <taxon>Tracheophyta</taxon>
        <taxon>Spermatophyta</taxon>
        <taxon>Magnoliopsida</taxon>
        <taxon>eudicotyledons</taxon>
        <taxon>Gunneridae</taxon>
        <taxon>Pentapetalae</taxon>
        <taxon>asterids</taxon>
        <taxon>lamiids</taxon>
        <taxon>Solanales</taxon>
        <taxon>Convolvulaceae</taxon>
        <taxon>Cuscuteae</taxon>
        <taxon>Cuscuta</taxon>
        <taxon>Cuscuta subgen. Cuscuta</taxon>
    </lineage>
</organism>
<dbReference type="Proteomes" id="UP001152484">
    <property type="component" value="Unassembled WGS sequence"/>
</dbReference>
<dbReference type="EMBL" id="CAMAPE010000082">
    <property type="protein sequence ID" value="CAH9120037.1"/>
    <property type="molecule type" value="Genomic_DNA"/>
</dbReference>
<keyword evidence="3" id="KW-1185">Reference proteome</keyword>
<protein>
    <submittedName>
        <fullName evidence="2">Uncharacterized protein</fullName>
    </submittedName>
</protein>
<proteinExistence type="predicted"/>
<reference evidence="2" key="1">
    <citation type="submission" date="2022-07" db="EMBL/GenBank/DDBJ databases">
        <authorList>
            <person name="Macas J."/>
            <person name="Novak P."/>
            <person name="Neumann P."/>
        </authorList>
    </citation>
    <scope>NUCLEOTIDE SEQUENCE</scope>
</reference>
<gene>
    <name evidence="2" type="ORF">CEURO_LOCUS22576</name>
</gene>